<evidence type="ECO:0000256" key="6">
    <source>
        <dbReference type="ARBA" id="ARBA00022837"/>
    </source>
</evidence>
<dbReference type="SUPFAM" id="SSF53649">
    <property type="entry name" value="Alkaline phosphatase-like"/>
    <property type="match status" value="1"/>
</dbReference>
<reference evidence="9 10" key="1">
    <citation type="journal article" date="2020" name="Antonie Van Leeuwenhoek">
        <title>Rhodopirellula heiligendammensis sp. nov., Rhodopirellula pilleata sp. nov., and Rhodopirellula solitaria sp. nov. isolated from natural or artificial marine surfaces in Northern Germany and California, USA, and emended description of the genus Rhodopirellula.</title>
        <authorList>
            <person name="Kallscheuer N."/>
            <person name="Wiegand S."/>
            <person name="Jogler M."/>
            <person name="Boedeker C."/>
            <person name="Peeters S.H."/>
            <person name="Rast P."/>
            <person name="Heuer A."/>
            <person name="Jetten M.S.M."/>
            <person name="Rohde M."/>
            <person name="Jogler C."/>
        </authorList>
    </citation>
    <scope>NUCLEOTIDE SEQUENCE [LARGE SCALE GENOMIC DNA]</scope>
    <source>
        <strain evidence="9 10">Poly21</strain>
    </source>
</reference>
<keyword evidence="6" id="KW-0106">Calcium</keyword>
<organism evidence="9 10">
    <name type="scientific">Allorhodopirellula heiligendammensis</name>
    <dbReference type="NCBI Taxonomy" id="2714739"/>
    <lineage>
        <taxon>Bacteria</taxon>
        <taxon>Pseudomonadati</taxon>
        <taxon>Planctomycetota</taxon>
        <taxon>Planctomycetia</taxon>
        <taxon>Pirellulales</taxon>
        <taxon>Pirellulaceae</taxon>
        <taxon>Allorhodopirellula</taxon>
    </lineage>
</organism>
<dbReference type="GO" id="GO:0005737">
    <property type="term" value="C:cytoplasm"/>
    <property type="evidence" value="ECO:0007669"/>
    <property type="project" value="TreeGrafter"/>
</dbReference>
<evidence type="ECO:0000313" key="10">
    <source>
        <dbReference type="Proteomes" id="UP000319908"/>
    </source>
</evidence>
<evidence type="ECO:0000256" key="4">
    <source>
        <dbReference type="ARBA" id="ARBA00022729"/>
    </source>
</evidence>
<feature type="signal peptide" evidence="7">
    <location>
        <begin position="1"/>
        <end position="22"/>
    </location>
</feature>
<feature type="chain" id="PRO_5022689616" evidence="7">
    <location>
        <begin position="23"/>
        <end position="479"/>
    </location>
</feature>
<accession>A0A5C6BY28</accession>
<dbReference type="EC" id="3.1.6.1" evidence="9"/>
<dbReference type="PANTHER" id="PTHR45953:SF1">
    <property type="entry name" value="IDURONATE 2-SULFATASE"/>
    <property type="match status" value="1"/>
</dbReference>
<dbReference type="InterPro" id="IPR000917">
    <property type="entry name" value="Sulfatase_N"/>
</dbReference>
<sequence>MKTTITLSVLLLVLLGMPQVQARSPNVLLLCVDDLRPELNCFGKSYIHSPHIDQLAATGRAFHRHYVQAPTCGASRYAMLTGTYGPAGNGALFERAKEIGEHPDAVLPSMPAWFRKRGYTTVSVGKVSHHPGGRGGPDWDDESIPEMPNSWDRHLMPSGPWQHPRGAMHGLAHGEIRGNSKSGHAKKMDVYQSATGGDAIYPDGRTTDEALRQLDQLTADDQSPFFLAVGIIRPHLPFGAPANYMTPYIDAELPPIAHPNKPNGQTTWHRSGEFRQYNLWGMDPNEDGDFATSVRKHYAACVSYADAQVGRILERLEQSGQADNTIVVLWGDHGWHLGEHAIWGKHALFEESLHSPLIIRAPDMINPGVRSDALVESIDIYPTLCDLAGLPKPSMVQGDSLTPVMNDASRSRGVAISYKAGAQTIRTASHRLIKHKDGFVELYDHGSDQGETENVASMQPDLVKSLVDEMESRLKGSSR</sequence>
<dbReference type="InterPro" id="IPR035874">
    <property type="entry name" value="IDS"/>
</dbReference>
<comment type="similarity">
    <text evidence="2">Belongs to the sulfatase family.</text>
</comment>
<evidence type="ECO:0000256" key="2">
    <source>
        <dbReference type="ARBA" id="ARBA00008779"/>
    </source>
</evidence>
<comment type="caution">
    <text evidence="9">The sequence shown here is derived from an EMBL/GenBank/DDBJ whole genome shotgun (WGS) entry which is preliminary data.</text>
</comment>
<name>A0A5C6BY28_9BACT</name>
<keyword evidence="5 9" id="KW-0378">Hydrolase</keyword>
<gene>
    <name evidence="9" type="ORF">Poly21_39080</name>
</gene>
<evidence type="ECO:0000313" key="9">
    <source>
        <dbReference type="EMBL" id="TWU16702.1"/>
    </source>
</evidence>
<proteinExistence type="inferred from homology"/>
<dbReference type="Pfam" id="PF00884">
    <property type="entry name" value="Sulfatase"/>
    <property type="match status" value="1"/>
</dbReference>
<keyword evidence="10" id="KW-1185">Reference proteome</keyword>
<dbReference type="GO" id="GO:0004065">
    <property type="term" value="F:arylsulfatase activity"/>
    <property type="evidence" value="ECO:0007669"/>
    <property type="project" value="UniProtKB-EC"/>
</dbReference>
<feature type="domain" description="Sulfatase N-terminal" evidence="8">
    <location>
        <begin position="25"/>
        <end position="389"/>
    </location>
</feature>
<dbReference type="AlphaFoldDB" id="A0A5C6BY28"/>
<evidence type="ECO:0000256" key="3">
    <source>
        <dbReference type="ARBA" id="ARBA00022723"/>
    </source>
</evidence>
<dbReference type="GO" id="GO:0046872">
    <property type="term" value="F:metal ion binding"/>
    <property type="evidence" value="ECO:0007669"/>
    <property type="project" value="UniProtKB-KW"/>
</dbReference>
<dbReference type="OrthoDB" id="9782218at2"/>
<keyword evidence="4 7" id="KW-0732">Signal</keyword>
<evidence type="ECO:0000256" key="1">
    <source>
        <dbReference type="ARBA" id="ARBA00001913"/>
    </source>
</evidence>
<evidence type="ECO:0000256" key="7">
    <source>
        <dbReference type="SAM" id="SignalP"/>
    </source>
</evidence>
<dbReference type="PANTHER" id="PTHR45953">
    <property type="entry name" value="IDURONATE 2-SULFATASE"/>
    <property type="match status" value="1"/>
</dbReference>
<dbReference type="Proteomes" id="UP000319908">
    <property type="component" value="Unassembled WGS sequence"/>
</dbReference>
<protein>
    <submittedName>
        <fullName evidence="9">Arylsulfatase</fullName>
        <ecNumber evidence="9">3.1.6.1</ecNumber>
    </submittedName>
</protein>
<keyword evidence="3" id="KW-0479">Metal-binding</keyword>
<dbReference type="Gene3D" id="3.40.720.10">
    <property type="entry name" value="Alkaline Phosphatase, subunit A"/>
    <property type="match status" value="1"/>
</dbReference>
<dbReference type="GO" id="GO:0004423">
    <property type="term" value="F:iduronate-2-sulfatase activity"/>
    <property type="evidence" value="ECO:0007669"/>
    <property type="project" value="InterPro"/>
</dbReference>
<dbReference type="InterPro" id="IPR017850">
    <property type="entry name" value="Alkaline_phosphatase_core_sf"/>
</dbReference>
<dbReference type="EMBL" id="SJPU01000002">
    <property type="protein sequence ID" value="TWU16702.1"/>
    <property type="molecule type" value="Genomic_DNA"/>
</dbReference>
<dbReference type="CDD" id="cd16030">
    <property type="entry name" value="iduronate-2-sulfatase"/>
    <property type="match status" value="1"/>
</dbReference>
<evidence type="ECO:0000256" key="5">
    <source>
        <dbReference type="ARBA" id="ARBA00022801"/>
    </source>
</evidence>
<comment type="cofactor">
    <cofactor evidence="1">
        <name>Ca(2+)</name>
        <dbReference type="ChEBI" id="CHEBI:29108"/>
    </cofactor>
</comment>
<evidence type="ECO:0000259" key="8">
    <source>
        <dbReference type="Pfam" id="PF00884"/>
    </source>
</evidence>